<dbReference type="Gene3D" id="3.30.40.10">
    <property type="entry name" value="Zinc/RING finger domain, C3HC4 (zinc finger)"/>
    <property type="match status" value="1"/>
</dbReference>
<keyword evidence="2" id="KW-1185">Reference proteome</keyword>
<sequence length="100" mass="11209">MELLADTRKVEIPLKQLDKLFICTLCNGYLRDVQTINEFCNGCIRLHFAQGDHGNKSPTCHVDLGTKPHSKLVPDQAIRGLVDKLFPRGYDEERTQGGVA</sequence>
<organism evidence="1 2">
    <name type="scientific">Pythium oligandrum</name>
    <name type="common">Mycoparasitic fungus</name>
    <dbReference type="NCBI Taxonomy" id="41045"/>
    <lineage>
        <taxon>Eukaryota</taxon>
        <taxon>Sar</taxon>
        <taxon>Stramenopiles</taxon>
        <taxon>Oomycota</taxon>
        <taxon>Peronosporomycetes</taxon>
        <taxon>Pythiales</taxon>
        <taxon>Pythiaceae</taxon>
        <taxon>Pythium</taxon>
    </lineage>
</organism>
<accession>A0A8K1CHX7</accession>
<reference evidence="1" key="1">
    <citation type="submission" date="2019-03" db="EMBL/GenBank/DDBJ databases">
        <title>Long read genome sequence of the mycoparasitic Pythium oligandrum ATCC 38472 isolated from sugarbeet rhizosphere.</title>
        <authorList>
            <person name="Gaulin E."/>
        </authorList>
    </citation>
    <scope>NUCLEOTIDE SEQUENCE</scope>
    <source>
        <strain evidence="1">ATCC 38472_TT</strain>
    </source>
</reference>
<dbReference type="InterPro" id="IPR013083">
    <property type="entry name" value="Znf_RING/FYVE/PHD"/>
</dbReference>
<dbReference type="OrthoDB" id="1305878at2759"/>
<evidence type="ECO:0000313" key="1">
    <source>
        <dbReference type="EMBL" id="TMW63727.1"/>
    </source>
</evidence>
<dbReference type="AlphaFoldDB" id="A0A8K1CHX7"/>
<dbReference type="InterPro" id="IPR044807">
    <property type="entry name" value="DRIP1-like"/>
</dbReference>
<dbReference type="EMBL" id="SPLM01000072">
    <property type="protein sequence ID" value="TMW63727.1"/>
    <property type="molecule type" value="Genomic_DNA"/>
</dbReference>
<dbReference type="GO" id="GO:0004842">
    <property type="term" value="F:ubiquitin-protein transferase activity"/>
    <property type="evidence" value="ECO:0007669"/>
    <property type="project" value="InterPro"/>
</dbReference>
<protein>
    <submittedName>
        <fullName evidence="1">Uncharacterized protein</fullName>
    </submittedName>
</protein>
<name>A0A8K1CHX7_PYTOL</name>
<dbReference type="SUPFAM" id="SSF57850">
    <property type="entry name" value="RING/U-box"/>
    <property type="match status" value="1"/>
</dbReference>
<dbReference type="PANTHER" id="PTHR46293:SF14">
    <property type="match status" value="1"/>
</dbReference>
<comment type="caution">
    <text evidence="1">The sequence shown here is derived from an EMBL/GenBank/DDBJ whole genome shotgun (WGS) entry which is preliminary data.</text>
</comment>
<proteinExistence type="predicted"/>
<dbReference type="Proteomes" id="UP000794436">
    <property type="component" value="Unassembled WGS sequence"/>
</dbReference>
<evidence type="ECO:0000313" key="2">
    <source>
        <dbReference type="Proteomes" id="UP000794436"/>
    </source>
</evidence>
<gene>
    <name evidence="1" type="ORF">Poli38472_002668</name>
</gene>
<dbReference type="PANTHER" id="PTHR46293">
    <property type="entry name" value="E3 UBIQUITIN PROTEIN LIGASE DRIP1"/>
    <property type="match status" value="1"/>
</dbReference>